<dbReference type="InterPro" id="IPR022243">
    <property type="entry name" value="DUF3768"/>
</dbReference>
<evidence type="ECO:0000313" key="2">
    <source>
        <dbReference type="Proteomes" id="UP001055057"/>
    </source>
</evidence>
<gene>
    <name evidence="1" type="ORF">MPOCJGCO_4240</name>
</gene>
<accession>A0ABQ4U3X2</accession>
<dbReference type="EMBL" id="BPRB01000275">
    <property type="protein sequence ID" value="GJE62110.1"/>
    <property type="molecule type" value="Genomic_DNA"/>
</dbReference>
<evidence type="ECO:0008006" key="3">
    <source>
        <dbReference type="Google" id="ProtNLM"/>
    </source>
</evidence>
<evidence type="ECO:0000313" key="1">
    <source>
        <dbReference type="EMBL" id="GJE62110.1"/>
    </source>
</evidence>
<name>A0ABQ4U3X2_9HYPH</name>
<keyword evidence="2" id="KW-1185">Reference proteome</keyword>
<proteinExistence type="predicted"/>
<dbReference type="Pfam" id="PF12599">
    <property type="entry name" value="DUF3768"/>
    <property type="match status" value="1"/>
</dbReference>
<protein>
    <recommendedName>
        <fullName evidence="3">DUF3768 domain-containing protein</fullName>
    </recommendedName>
</protein>
<dbReference type="RefSeq" id="WP_238184732.1">
    <property type="nucleotide sequence ID" value="NZ_BPRB01000275.1"/>
</dbReference>
<dbReference type="Proteomes" id="UP001055057">
    <property type="component" value="Unassembled WGS sequence"/>
</dbReference>
<sequence>MAGIATLFDPARVRALNDAFRRSLTGGQVVVTAGVAALPETTRAAVLAAVRSFDAFTPDNDPLGEHDFGEVEADGARVFWKIDAYDRDLREHSPDSADLAVTTKVLTIMLAEEY</sequence>
<reference evidence="1" key="2">
    <citation type="submission" date="2021-08" db="EMBL/GenBank/DDBJ databases">
        <authorList>
            <person name="Tani A."/>
            <person name="Ola A."/>
            <person name="Ogura Y."/>
            <person name="Katsura K."/>
            <person name="Hayashi T."/>
        </authorList>
    </citation>
    <scope>NUCLEOTIDE SEQUENCE</scope>
    <source>
        <strain evidence="1">DSM 23632</strain>
    </source>
</reference>
<reference evidence="1" key="1">
    <citation type="journal article" date="2021" name="Front. Microbiol.">
        <title>Comprehensive Comparative Genomics and Phenotyping of Methylobacterium Species.</title>
        <authorList>
            <person name="Alessa O."/>
            <person name="Ogura Y."/>
            <person name="Fujitani Y."/>
            <person name="Takami H."/>
            <person name="Hayashi T."/>
            <person name="Sahin N."/>
            <person name="Tani A."/>
        </authorList>
    </citation>
    <scope>NUCLEOTIDE SEQUENCE</scope>
    <source>
        <strain evidence="1">DSM 23632</strain>
    </source>
</reference>
<organism evidence="1 2">
    <name type="scientific">Methylobacterium trifolii</name>
    <dbReference type="NCBI Taxonomy" id="1003092"/>
    <lineage>
        <taxon>Bacteria</taxon>
        <taxon>Pseudomonadati</taxon>
        <taxon>Pseudomonadota</taxon>
        <taxon>Alphaproteobacteria</taxon>
        <taxon>Hyphomicrobiales</taxon>
        <taxon>Methylobacteriaceae</taxon>
        <taxon>Methylobacterium</taxon>
    </lineage>
</organism>
<comment type="caution">
    <text evidence="1">The sequence shown here is derived from an EMBL/GenBank/DDBJ whole genome shotgun (WGS) entry which is preliminary data.</text>
</comment>